<dbReference type="Pfam" id="PF19371">
    <property type="entry name" value="DUF5946"/>
    <property type="match status" value="1"/>
</dbReference>
<gene>
    <name evidence="1" type="ORF">GKZ28_11365</name>
</gene>
<dbReference type="RefSeq" id="WP_160359277.1">
    <property type="nucleotide sequence ID" value="NZ_WSRQ01000015.1"/>
</dbReference>
<organism evidence="1 2">
    <name type="scientific">Clostridium chromiireducens</name>
    <dbReference type="NCBI Taxonomy" id="225345"/>
    <lineage>
        <taxon>Bacteria</taxon>
        <taxon>Bacillati</taxon>
        <taxon>Bacillota</taxon>
        <taxon>Clostridia</taxon>
        <taxon>Eubacteriales</taxon>
        <taxon>Clostridiaceae</taxon>
        <taxon>Clostridium</taxon>
    </lineage>
</organism>
<comment type="caution">
    <text evidence="1">The sequence shown here is derived from an EMBL/GenBank/DDBJ whole genome shotgun (WGS) entry which is preliminary data.</text>
</comment>
<evidence type="ECO:0000313" key="1">
    <source>
        <dbReference type="EMBL" id="MVX64288.1"/>
    </source>
</evidence>
<dbReference type="AlphaFoldDB" id="A0A964RM67"/>
<dbReference type="EMBL" id="WSRQ01000015">
    <property type="protein sequence ID" value="MVX64288.1"/>
    <property type="molecule type" value="Genomic_DNA"/>
</dbReference>
<dbReference type="Proteomes" id="UP000656077">
    <property type="component" value="Unassembled WGS sequence"/>
</dbReference>
<protein>
    <submittedName>
        <fullName evidence="1">Uncharacterized protein</fullName>
    </submittedName>
</protein>
<name>A0A964RM67_9CLOT</name>
<accession>A0A964RM67</accession>
<evidence type="ECO:0000313" key="2">
    <source>
        <dbReference type="Proteomes" id="UP000656077"/>
    </source>
</evidence>
<dbReference type="InterPro" id="IPR045990">
    <property type="entry name" value="DUF5946"/>
</dbReference>
<reference evidence="1" key="1">
    <citation type="submission" date="2019-12" db="EMBL/GenBank/DDBJ databases">
        <title>Microbes associate with the intestines of laboratory mice.</title>
        <authorList>
            <person name="Navarre W."/>
            <person name="Wong E."/>
        </authorList>
    </citation>
    <scope>NUCLEOTIDE SEQUENCE</scope>
    <source>
        <strain evidence="1">NM79_F5</strain>
    </source>
</reference>
<sequence length="146" mass="16939">MKIDDKFEKAEFCPECGAPLVDNMNCWEQLGGIISWEYEYPELLAEHFKTVACYNLQHPAQFTDEAIAGLKTALIEHLDNGLSVAEIRRRNGKSYEGNRRVLKDISKRNLVQRKWKMTISDVYIPHCPERAAERVKEWAATIREEL</sequence>
<proteinExistence type="predicted"/>